<dbReference type="CDD" id="cd04489">
    <property type="entry name" value="ExoVII_LU_OBF"/>
    <property type="match status" value="1"/>
</dbReference>
<evidence type="ECO:0000313" key="9">
    <source>
        <dbReference type="Proteomes" id="UP000712007"/>
    </source>
</evidence>
<accession>A0A940DKH2</accession>
<reference evidence="8" key="1">
    <citation type="submission" date="2020-10" db="EMBL/GenBank/DDBJ databases">
        <authorList>
            <person name="Gilroy R."/>
        </authorList>
    </citation>
    <scope>NUCLEOTIDE SEQUENCE</scope>
    <source>
        <strain evidence="8">3924</strain>
    </source>
</reference>
<gene>
    <name evidence="8" type="ORF">IAC51_00835</name>
</gene>
<keyword evidence="4 5" id="KW-0269">Exonuclease</keyword>
<evidence type="ECO:0000313" key="8">
    <source>
        <dbReference type="EMBL" id="MBO8439179.1"/>
    </source>
</evidence>
<comment type="catalytic activity">
    <reaction evidence="5">
        <text>Exonucleolytic cleavage in either 5'- to 3'- or 3'- to 5'-direction to yield nucleoside 5'-phosphates.</text>
        <dbReference type="EC" id="3.1.11.6"/>
    </reaction>
</comment>
<dbReference type="GO" id="GO:0009318">
    <property type="term" value="C:exodeoxyribonuclease VII complex"/>
    <property type="evidence" value="ECO:0007669"/>
    <property type="project" value="UniProtKB-UniRule"/>
</dbReference>
<dbReference type="GO" id="GO:0006308">
    <property type="term" value="P:DNA catabolic process"/>
    <property type="evidence" value="ECO:0007669"/>
    <property type="project" value="UniProtKB-UniRule"/>
</dbReference>
<keyword evidence="3 5" id="KW-0378">Hydrolase</keyword>
<proteinExistence type="inferred from homology"/>
<organism evidence="8 9">
    <name type="scientific">Candidatus Aphodosoma intestinipullorum</name>
    <dbReference type="NCBI Taxonomy" id="2840674"/>
    <lineage>
        <taxon>Bacteria</taxon>
        <taxon>Pseudomonadati</taxon>
        <taxon>Bacteroidota</taxon>
        <taxon>Bacteroidia</taxon>
        <taxon>Bacteroidales</taxon>
        <taxon>Candidatus Aphodosoma</taxon>
    </lineage>
</organism>
<dbReference type="InterPro" id="IPR025824">
    <property type="entry name" value="OB-fold_nuc-bd_dom"/>
</dbReference>
<dbReference type="InterPro" id="IPR003753">
    <property type="entry name" value="Exonuc_VII_L"/>
</dbReference>
<dbReference type="GO" id="GO:0005737">
    <property type="term" value="C:cytoplasm"/>
    <property type="evidence" value="ECO:0007669"/>
    <property type="project" value="UniProtKB-SubCell"/>
</dbReference>
<dbReference type="Pfam" id="PF02601">
    <property type="entry name" value="Exonuc_VII_L"/>
    <property type="match status" value="1"/>
</dbReference>
<evidence type="ECO:0000259" key="7">
    <source>
        <dbReference type="Pfam" id="PF13742"/>
    </source>
</evidence>
<dbReference type="PANTHER" id="PTHR30008">
    <property type="entry name" value="EXODEOXYRIBONUCLEASE 7 LARGE SUBUNIT"/>
    <property type="match status" value="1"/>
</dbReference>
<evidence type="ECO:0000256" key="3">
    <source>
        <dbReference type="ARBA" id="ARBA00022801"/>
    </source>
</evidence>
<evidence type="ECO:0000256" key="5">
    <source>
        <dbReference type="RuleBase" id="RU004355"/>
    </source>
</evidence>
<dbReference type="NCBIfam" id="TIGR00237">
    <property type="entry name" value="xseA"/>
    <property type="match status" value="1"/>
</dbReference>
<feature type="domain" description="Exonuclease VII large subunit C-terminal" evidence="6">
    <location>
        <begin position="145"/>
        <end position="456"/>
    </location>
</feature>
<protein>
    <recommendedName>
        <fullName evidence="5">Exodeoxyribonuclease 7 large subunit</fullName>
        <ecNumber evidence="5">3.1.11.6</ecNumber>
    </recommendedName>
</protein>
<dbReference type="PANTHER" id="PTHR30008:SF0">
    <property type="entry name" value="EXODEOXYRIBONUCLEASE 7 LARGE SUBUNIT"/>
    <property type="match status" value="1"/>
</dbReference>
<dbReference type="AlphaFoldDB" id="A0A940DKH2"/>
<dbReference type="EC" id="3.1.11.6" evidence="5"/>
<dbReference type="Pfam" id="PF13742">
    <property type="entry name" value="tRNA_anti_2"/>
    <property type="match status" value="1"/>
</dbReference>
<dbReference type="Proteomes" id="UP000712007">
    <property type="component" value="Unassembled WGS sequence"/>
</dbReference>
<keyword evidence="1" id="KW-0963">Cytoplasm</keyword>
<sequence>MVDSSIRIYSLSELTHSLRESIGRSYPCSVMVCAEISQLSLNSKSGHCYLDLIEKDPGSDSILAKLPAVIWRSRYSEISGEFLRQTGMPLAAGISVMATATVEFSELYGLKLFISSIDPTYTLGDMAMRRREIIATLEREGISQMNRSLPLPRLMRRIAVISSETAAGYEDFIRQLKENSGGYIFYTRLFPAAMQGAQTEESVAAALSAIADEAGLYDCVAIIRGGGAVADLQAFDSLTLARICAQFPIPVLTGIGHTRDESVVDMVACRPLKTPTAVAAFLIDRMASADSALTRLLSRVKESASAAVSRAQEQLTHVPFALHRLVSRRTSQAALMLRQQEYILKTSADNALTASRHLVTVSEDSLRRALGTSLTASRERLNLMQRTATAAARRTISREAARLNLLGEKTALLDPARLLSRGYTLTECAGRIVTSAAQLKAGDSITTRFADGSVTSTVEETHDIKI</sequence>
<reference evidence="8" key="2">
    <citation type="journal article" date="2021" name="PeerJ">
        <title>Extensive microbial diversity within the chicken gut microbiome revealed by metagenomics and culture.</title>
        <authorList>
            <person name="Gilroy R."/>
            <person name="Ravi A."/>
            <person name="Getino M."/>
            <person name="Pursley I."/>
            <person name="Horton D.L."/>
            <person name="Alikhan N.F."/>
            <person name="Baker D."/>
            <person name="Gharbi K."/>
            <person name="Hall N."/>
            <person name="Watson M."/>
            <person name="Adriaenssens E.M."/>
            <person name="Foster-Nyarko E."/>
            <person name="Jarju S."/>
            <person name="Secka A."/>
            <person name="Antonio M."/>
            <person name="Oren A."/>
            <person name="Chaudhuri R.R."/>
            <person name="La Ragione R."/>
            <person name="Hildebrand F."/>
            <person name="Pallen M.J."/>
        </authorList>
    </citation>
    <scope>NUCLEOTIDE SEQUENCE</scope>
    <source>
        <strain evidence="8">3924</strain>
    </source>
</reference>
<dbReference type="GO" id="GO:0008855">
    <property type="term" value="F:exodeoxyribonuclease VII activity"/>
    <property type="evidence" value="ECO:0007669"/>
    <property type="project" value="UniProtKB-UniRule"/>
</dbReference>
<dbReference type="GO" id="GO:0003676">
    <property type="term" value="F:nucleic acid binding"/>
    <property type="evidence" value="ECO:0007669"/>
    <property type="project" value="InterPro"/>
</dbReference>
<keyword evidence="2 5" id="KW-0540">Nuclease</keyword>
<evidence type="ECO:0000256" key="4">
    <source>
        <dbReference type="ARBA" id="ARBA00022839"/>
    </source>
</evidence>
<comment type="subcellular location">
    <subcellularLocation>
        <location evidence="5">Cytoplasm</location>
    </subcellularLocation>
</comment>
<evidence type="ECO:0000256" key="2">
    <source>
        <dbReference type="ARBA" id="ARBA00022722"/>
    </source>
</evidence>
<evidence type="ECO:0000259" key="6">
    <source>
        <dbReference type="Pfam" id="PF02601"/>
    </source>
</evidence>
<comment type="similarity">
    <text evidence="5">Belongs to the XseA family.</text>
</comment>
<dbReference type="EMBL" id="JADIMV010000018">
    <property type="protein sequence ID" value="MBO8439179.1"/>
    <property type="molecule type" value="Genomic_DNA"/>
</dbReference>
<name>A0A940DKH2_9BACT</name>
<evidence type="ECO:0000256" key="1">
    <source>
        <dbReference type="ARBA" id="ARBA00022490"/>
    </source>
</evidence>
<comment type="caution">
    <text evidence="8">The sequence shown here is derived from an EMBL/GenBank/DDBJ whole genome shotgun (WGS) entry which is preliminary data.</text>
</comment>
<feature type="domain" description="OB-fold nucleic acid binding" evidence="7">
    <location>
        <begin position="9"/>
        <end position="117"/>
    </location>
</feature>
<dbReference type="InterPro" id="IPR020579">
    <property type="entry name" value="Exonuc_VII_lsu_C"/>
</dbReference>